<feature type="transmembrane region" description="Helical" evidence="1">
    <location>
        <begin position="162"/>
        <end position="186"/>
    </location>
</feature>
<evidence type="ECO:0000256" key="1">
    <source>
        <dbReference type="SAM" id="Phobius"/>
    </source>
</evidence>
<proteinExistence type="predicted"/>
<keyword evidence="1" id="KW-0812">Transmembrane</keyword>
<feature type="transmembrane region" description="Helical" evidence="1">
    <location>
        <begin position="72"/>
        <end position="95"/>
    </location>
</feature>
<name>A0A1I7WCS8_HETBA</name>
<reference evidence="3" key="1">
    <citation type="submission" date="2016-11" db="UniProtKB">
        <authorList>
            <consortium name="WormBaseParasite"/>
        </authorList>
    </citation>
    <scope>IDENTIFICATION</scope>
</reference>
<dbReference type="WBParaSite" id="Hba_02538">
    <property type="protein sequence ID" value="Hba_02538"/>
    <property type="gene ID" value="Hba_02538"/>
</dbReference>
<organism evidence="2 3">
    <name type="scientific">Heterorhabditis bacteriophora</name>
    <name type="common">Entomopathogenic nematode worm</name>
    <dbReference type="NCBI Taxonomy" id="37862"/>
    <lineage>
        <taxon>Eukaryota</taxon>
        <taxon>Metazoa</taxon>
        <taxon>Ecdysozoa</taxon>
        <taxon>Nematoda</taxon>
        <taxon>Chromadorea</taxon>
        <taxon>Rhabditida</taxon>
        <taxon>Rhabditina</taxon>
        <taxon>Rhabditomorpha</taxon>
        <taxon>Strongyloidea</taxon>
        <taxon>Heterorhabditidae</taxon>
        <taxon>Heterorhabditis</taxon>
    </lineage>
</organism>
<feature type="transmembrane region" description="Helical" evidence="1">
    <location>
        <begin position="107"/>
        <end position="127"/>
    </location>
</feature>
<dbReference type="AlphaFoldDB" id="A0A1I7WCS8"/>
<keyword evidence="2" id="KW-1185">Reference proteome</keyword>
<sequence>MISKQRAGWGRSEHWQPMVALLRVARAIAYALNSAFLLLSVALIAFVCFAAISAPEPDISPEPVNSYPQYTITLLLILSYSICMFTLTFLGLCSLCVTSSFLMSVHILGQIAMVSAQLIAIAFTITVRKRLHYKLEQTWRGRANCAEGDQCQPIQRFLHSEALLILILCIFLALQIILLIASSTLCEQRSYEERTKLQHQKNEEDDD</sequence>
<accession>A0A1I7WCS8</accession>
<dbReference type="Proteomes" id="UP000095283">
    <property type="component" value="Unplaced"/>
</dbReference>
<keyword evidence="1" id="KW-1133">Transmembrane helix</keyword>
<feature type="transmembrane region" description="Helical" evidence="1">
    <location>
        <begin position="27"/>
        <end position="52"/>
    </location>
</feature>
<evidence type="ECO:0000313" key="2">
    <source>
        <dbReference type="Proteomes" id="UP000095283"/>
    </source>
</evidence>
<evidence type="ECO:0000313" key="3">
    <source>
        <dbReference type="WBParaSite" id="Hba_02538"/>
    </source>
</evidence>
<protein>
    <submittedName>
        <fullName evidence="3">MARVEL domain-containing protein</fullName>
    </submittedName>
</protein>
<keyword evidence="1" id="KW-0472">Membrane</keyword>